<accession>A0A8T2GLV6</accession>
<dbReference type="EMBL" id="JAEFBK010000001">
    <property type="protein sequence ID" value="KAG7648286.1"/>
    <property type="molecule type" value="Genomic_DNA"/>
</dbReference>
<gene>
    <name evidence="1" type="ORF">ISN45_At01g032490</name>
</gene>
<proteinExistence type="predicted"/>
<keyword evidence="2" id="KW-1185">Reference proteome</keyword>
<sequence length="41" mass="4645">MKKFRKKTNATMSTSFCGRASMHMLLPPPPPPPSICSYIQY</sequence>
<comment type="caution">
    <text evidence="1">The sequence shown here is derived from an EMBL/GenBank/DDBJ whole genome shotgun (WGS) entry which is preliminary data.</text>
</comment>
<name>A0A8T2GLV6_9BRAS</name>
<dbReference type="AlphaFoldDB" id="A0A8T2GLV6"/>
<evidence type="ECO:0000313" key="2">
    <source>
        <dbReference type="Proteomes" id="UP000694240"/>
    </source>
</evidence>
<evidence type="ECO:0000313" key="1">
    <source>
        <dbReference type="EMBL" id="KAG7648286.1"/>
    </source>
</evidence>
<reference evidence="1 2" key="1">
    <citation type="submission" date="2020-12" db="EMBL/GenBank/DDBJ databases">
        <title>Concerted genomic and epigenomic changes stabilize Arabidopsis allopolyploids.</title>
        <authorList>
            <person name="Chen Z."/>
        </authorList>
    </citation>
    <scope>NUCLEOTIDE SEQUENCE [LARGE SCALE GENOMIC DNA]</scope>
    <source>
        <strain evidence="1">Allo738</strain>
        <tissue evidence="1">Leaf</tissue>
    </source>
</reference>
<protein>
    <submittedName>
        <fullName evidence="1">Uncharacterized protein</fullName>
    </submittedName>
</protein>
<organism evidence="1 2">
    <name type="scientific">Arabidopsis thaliana x Arabidopsis arenosa</name>
    <dbReference type="NCBI Taxonomy" id="1240361"/>
    <lineage>
        <taxon>Eukaryota</taxon>
        <taxon>Viridiplantae</taxon>
        <taxon>Streptophyta</taxon>
        <taxon>Embryophyta</taxon>
        <taxon>Tracheophyta</taxon>
        <taxon>Spermatophyta</taxon>
        <taxon>Magnoliopsida</taxon>
        <taxon>eudicotyledons</taxon>
        <taxon>Gunneridae</taxon>
        <taxon>Pentapetalae</taxon>
        <taxon>rosids</taxon>
        <taxon>malvids</taxon>
        <taxon>Brassicales</taxon>
        <taxon>Brassicaceae</taxon>
        <taxon>Camelineae</taxon>
        <taxon>Arabidopsis</taxon>
    </lineage>
</organism>
<dbReference type="Proteomes" id="UP000694240">
    <property type="component" value="Chromosome 1"/>
</dbReference>